<dbReference type="EMBL" id="QYZD01000007">
    <property type="protein sequence ID" value="RJG24345.1"/>
    <property type="molecule type" value="Genomic_DNA"/>
</dbReference>
<evidence type="ECO:0000256" key="1">
    <source>
        <dbReference type="ARBA" id="ARBA00022475"/>
    </source>
</evidence>
<dbReference type="SUPFAM" id="SSF53850">
    <property type="entry name" value="Periplasmic binding protein-like II"/>
    <property type="match status" value="1"/>
</dbReference>
<gene>
    <name evidence="7" type="ORF">DQX05_10860</name>
</gene>
<comment type="caution">
    <text evidence="7">The sequence shown here is derived from an EMBL/GenBank/DDBJ whole genome shotgun (WGS) entry which is preliminary data.</text>
</comment>
<dbReference type="AlphaFoldDB" id="A0A3A3GLC8"/>
<keyword evidence="1" id="KW-1003">Cell membrane</keyword>
<dbReference type="PANTHER" id="PTHR43649:SF33">
    <property type="entry name" value="POLYGALACTURONAN_RHAMNOGALACTURONAN-BINDING PROTEIN YTCQ"/>
    <property type="match status" value="1"/>
</dbReference>
<evidence type="ECO:0000313" key="7">
    <source>
        <dbReference type="EMBL" id="RJG24345.1"/>
    </source>
</evidence>
<evidence type="ECO:0000256" key="3">
    <source>
        <dbReference type="ARBA" id="ARBA00023136"/>
    </source>
</evidence>
<feature type="signal peptide" evidence="6">
    <location>
        <begin position="1"/>
        <end position="25"/>
    </location>
</feature>
<keyword evidence="2 6" id="KW-0732">Signal</keyword>
<name>A0A3A3GLC8_PANTH</name>
<dbReference type="Pfam" id="PF01547">
    <property type="entry name" value="SBP_bac_1"/>
    <property type="match status" value="1"/>
</dbReference>
<dbReference type="PANTHER" id="PTHR43649">
    <property type="entry name" value="ARABINOSE-BINDING PROTEIN-RELATED"/>
    <property type="match status" value="1"/>
</dbReference>
<protein>
    <submittedName>
        <fullName evidence="7">Extracellular solute-binding protein</fullName>
    </submittedName>
</protein>
<evidence type="ECO:0000256" key="5">
    <source>
        <dbReference type="ARBA" id="ARBA00023288"/>
    </source>
</evidence>
<dbReference type="OrthoDB" id="2495637at2"/>
<evidence type="ECO:0000256" key="4">
    <source>
        <dbReference type="ARBA" id="ARBA00023139"/>
    </source>
</evidence>
<keyword evidence="3" id="KW-0472">Membrane</keyword>
<dbReference type="InterPro" id="IPR050490">
    <property type="entry name" value="Bact_solute-bd_prot1"/>
</dbReference>
<keyword evidence="5" id="KW-0449">Lipoprotein</keyword>
<sequence length="550" mass="61153">MVKKWYKKSSLILLTAVLMSTALLGCSSSTNKSSESDSLSDEDVTLTILHNWNGSSGADIDMTPVQEVIKEKTGVTVKFDYTKGSELEKINVMFATQNLPDIYTGPAWGGELDAIVKAAKEGQLVDVSDKLDQYPNLAKTIEKENVPESIYKNAIDAYDGKKYLLYHNYPATDQDIQDWLYGFYVRKDIADQIGVDPQSIKTVEDFYQFLKKIKDANLAVNGMPMIPLGGFSNGWAVNLTNSAFFPATYVDKGDGSFEHSFFTKSYEDYTLFNRKLIAEGLLDLEAFTQTDQIAKEKINQGRVAVLGAHFPAIYDATLDYAKAHPGAEFVPVGPLERAGAEPNQPADLSAQGSNVTVIPKTTKNVDAALKVLDFLASDEGFLLSVYGVEGVHWEMVDGKPTAKQEWFDKFANDPTGKVRQNEGIETGFRSISGLFRLGSVGNGDIYADPDRQQAIEETRKIFRPNGIHMVTEISPGDVIINSPQWETLKPSMDKIGDVWREAVYAKSDEDALKVINELRKQLINTGYNEAMEYVNQELKGKEVRRFQLDN</sequence>
<accession>A0A3A3GLC8</accession>
<dbReference type="PROSITE" id="PS51257">
    <property type="entry name" value="PROKAR_LIPOPROTEIN"/>
    <property type="match status" value="1"/>
</dbReference>
<evidence type="ECO:0000256" key="2">
    <source>
        <dbReference type="ARBA" id="ARBA00022729"/>
    </source>
</evidence>
<organism evidence="7 8">
    <name type="scientific">Paenibacillus thiaminolyticus</name>
    <name type="common">Bacillus thiaminolyticus</name>
    <dbReference type="NCBI Taxonomy" id="49283"/>
    <lineage>
        <taxon>Bacteria</taxon>
        <taxon>Bacillati</taxon>
        <taxon>Bacillota</taxon>
        <taxon>Bacilli</taxon>
        <taxon>Bacillales</taxon>
        <taxon>Paenibacillaceae</taxon>
        <taxon>Paenibacillus</taxon>
    </lineage>
</organism>
<proteinExistence type="predicted"/>
<dbReference type="RefSeq" id="WP_119793425.1">
    <property type="nucleotide sequence ID" value="NZ_QYZD01000007.1"/>
</dbReference>
<evidence type="ECO:0000313" key="8">
    <source>
        <dbReference type="Proteomes" id="UP000266177"/>
    </source>
</evidence>
<evidence type="ECO:0000256" key="6">
    <source>
        <dbReference type="SAM" id="SignalP"/>
    </source>
</evidence>
<dbReference type="InterPro" id="IPR006059">
    <property type="entry name" value="SBP"/>
</dbReference>
<dbReference type="Gene3D" id="3.40.190.10">
    <property type="entry name" value="Periplasmic binding protein-like II"/>
    <property type="match status" value="2"/>
</dbReference>
<reference evidence="7 8" key="1">
    <citation type="submission" date="2018-09" db="EMBL/GenBank/DDBJ databases">
        <title>Paenibacillus SK2017-BO5.</title>
        <authorList>
            <person name="Piskunova J.V."/>
            <person name="Dubiley S.A."/>
            <person name="Severinov K.V."/>
        </authorList>
    </citation>
    <scope>NUCLEOTIDE SEQUENCE [LARGE SCALE GENOMIC DNA]</scope>
    <source>
        <strain evidence="7 8">BO5</strain>
    </source>
</reference>
<keyword evidence="4" id="KW-0564">Palmitate</keyword>
<dbReference type="Proteomes" id="UP000266177">
    <property type="component" value="Unassembled WGS sequence"/>
</dbReference>
<feature type="chain" id="PRO_5038368525" evidence="6">
    <location>
        <begin position="26"/>
        <end position="550"/>
    </location>
</feature>